<evidence type="ECO:0000256" key="4">
    <source>
        <dbReference type="ARBA" id="ARBA00023136"/>
    </source>
</evidence>
<feature type="transmembrane region" description="Helical" evidence="5">
    <location>
        <begin position="234"/>
        <end position="254"/>
    </location>
</feature>
<sequence length="384" mass="37749">MSLPRRARAATTVVFLLTGAVMAGWATRLPAVQERLGLSTAEVGLAVTGLELGAVSGLPLGGLMVSRLGSAGATRIGLAVYPGALLAAAVAQNLPLLAGALAVTAAANSVVDVAVNVQGLELERRYGRPVLSSLHAGHSAGLLTGGLTGTVAAAGGVSVGTHFAVVAVVGTVLGVVVPTWFVAERTGGRGTAFARPDRRLLLLGLLAFCAFLLDGAASSWSALHVRTAYDATPATAAAAFTVFAVALTIGRLGGDRVIARLGREHTVLVAGLTTAAGCALAISAPNPAGSLAGWGVFGLGLATIAPAVLGASAAATQRPPAAAIAAVSTVGYLGSFTGPPVVGAVATTTSLSTALTVLVAVALTSACLARPALRTTEKPDGGPR</sequence>
<feature type="transmembrane region" description="Helical" evidence="5">
    <location>
        <begin position="266"/>
        <end position="285"/>
    </location>
</feature>
<name>A0ABT2J9N1_9PSEU</name>
<evidence type="ECO:0000256" key="5">
    <source>
        <dbReference type="SAM" id="Phobius"/>
    </source>
</evidence>
<dbReference type="Proteomes" id="UP001156441">
    <property type="component" value="Unassembled WGS sequence"/>
</dbReference>
<dbReference type="PROSITE" id="PS50850">
    <property type="entry name" value="MFS"/>
    <property type="match status" value="1"/>
</dbReference>
<protein>
    <submittedName>
        <fullName evidence="7">MFS transporter</fullName>
    </submittedName>
</protein>
<keyword evidence="3 5" id="KW-1133">Transmembrane helix</keyword>
<reference evidence="7 8" key="1">
    <citation type="submission" date="2021-02" db="EMBL/GenBank/DDBJ databases">
        <title>Actinophytocola xerophila sp. nov., isolated from soil of cotton cropping field.</title>
        <authorList>
            <person name="Huang R."/>
            <person name="Chen X."/>
            <person name="Ge X."/>
            <person name="Liu W."/>
        </authorList>
    </citation>
    <scope>NUCLEOTIDE SEQUENCE [LARGE SCALE GENOMIC DNA]</scope>
    <source>
        <strain evidence="7 8">S1-96</strain>
    </source>
</reference>
<dbReference type="Gene3D" id="1.20.1250.20">
    <property type="entry name" value="MFS general substrate transporter like domains"/>
    <property type="match status" value="2"/>
</dbReference>
<feature type="transmembrane region" description="Helical" evidence="5">
    <location>
        <begin position="350"/>
        <end position="369"/>
    </location>
</feature>
<evidence type="ECO:0000256" key="3">
    <source>
        <dbReference type="ARBA" id="ARBA00022989"/>
    </source>
</evidence>
<accession>A0ABT2J9N1</accession>
<dbReference type="InterPro" id="IPR051788">
    <property type="entry name" value="MFS_Transporter"/>
</dbReference>
<keyword evidence="8" id="KW-1185">Reference proteome</keyword>
<keyword evidence="2 5" id="KW-0812">Transmembrane</keyword>
<evidence type="ECO:0000256" key="1">
    <source>
        <dbReference type="ARBA" id="ARBA00004651"/>
    </source>
</evidence>
<evidence type="ECO:0000313" key="8">
    <source>
        <dbReference type="Proteomes" id="UP001156441"/>
    </source>
</evidence>
<dbReference type="InterPro" id="IPR020846">
    <property type="entry name" value="MFS_dom"/>
</dbReference>
<proteinExistence type="predicted"/>
<dbReference type="CDD" id="cd17393">
    <property type="entry name" value="MFS_MosC_like"/>
    <property type="match status" value="1"/>
</dbReference>
<feature type="transmembrane region" description="Helical" evidence="5">
    <location>
        <begin position="201"/>
        <end position="222"/>
    </location>
</feature>
<evidence type="ECO:0000259" key="6">
    <source>
        <dbReference type="PROSITE" id="PS50850"/>
    </source>
</evidence>
<comment type="subcellular location">
    <subcellularLocation>
        <location evidence="1">Cell membrane</location>
        <topology evidence="1">Multi-pass membrane protein</topology>
    </subcellularLocation>
</comment>
<keyword evidence="4 5" id="KW-0472">Membrane</keyword>
<dbReference type="PANTHER" id="PTHR23514">
    <property type="entry name" value="BYPASS OF STOP CODON PROTEIN 6"/>
    <property type="match status" value="1"/>
</dbReference>
<dbReference type="InterPro" id="IPR036259">
    <property type="entry name" value="MFS_trans_sf"/>
</dbReference>
<dbReference type="PANTHER" id="PTHR23514:SF13">
    <property type="entry name" value="INNER MEMBRANE PROTEIN YBJJ"/>
    <property type="match status" value="1"/>
</dbReference>
<evidence type="ECO:0000313" key="7">
    <source>
        <dbReference type="EMBL" id="MCT2584578.1"/>
    </source>
</evidence>
<feature type="transmembrane region" description="Helical" evidence="5">
    <location>
        <begin position="321"/>
        <end position="338"/>
    </location>
</feature>
<evidence type="ECO:0000256" key="2">
    <source>
        <dbReference type="ARBA" id="ARBA00022692"/>
    </source>
</evidence>
<dbReference type="Pfam" id="PF07690">
    <property type="entry name" value="MFS_1"/>
    <property type="match status" value="1"/>
</dbReference>
<dbReference type="EMBL" id="JAFFZE010000012">
    <property type="protein sequence ID" value="MCT2584578.1"/>
    <property type="molecule type" value="Genomic_DNA"/>
</dbReference>
<dbReference type="RefSeq" id="WP_260191970.1">
    <property type="nucleotide sequence ID" value="NZ_JAFFZE010000012.1"/>
</dbReference>
<feature type="domain" description="Major facilitator superfamily (MFS) profile" evidence="6">
    <location>
        <begin position="200"/>
        <end position="384"/>
    </location>
</feature>
<dbReference type="SUPFAM" id="SSF103473">
    <property type="entry name" value="MFS general substrate transporter"/>
    <property type="match status" value="1"/>
</dbReference>
<feature type="transmembrane region" description="Helical" evidence="5">
    <location>
        <begin position="44"/>
        <end position="65"/>
    </location>
</feature>
<comment type="caution">
    <text evidence="7">The sequence shown here is derived from an EMBL/GenBank/DDBJ whole genome shotgun (WGS) entry which is preliminary data.</text>
</comment>
<gene>
    <name evidence="7" type="ORF">JT362_15750</name>
</gene>
<dbReference type="InterPro" id="IPR011701">
    <property type="entry name" value="MFS"/>
</dbReference>
<organism evidence="7 8">
    <name type="scientific">Actinophytocola gossypii</name>
    <dbReference type="NCBI Taxonomy" id="2812003"/>
    <lineage>
        <taxon>Bacteria</taxon>
        <taxon>Bacillati</taxon>
        <taxon>Actinomycetota</taxon>
        <taxon>Actinomycetes</taxon>
        <taxon>Pseudonocardiales</taxon>
        <taxon>Pseudonocardiaceae</taxon>
    </lineage>
</organism>
<feature type="transmembrane region" description="Helical" evidence="5">
    <location>
        <begin position="72"/>
        <end position="90"/>
    </location>
</feature>
<feature type="transmembrane region" description="Helical" evidence="5">
    <location>
        <begin position="163"/>
        <end position="181"/>
    </location>
</feature>
<feature type="transmembrane region" description="Helical" evidence="5">
    <location>
        <begin position="291"/>
        <end position="309"/>
    </location>
</feature>